<feature type="domain" description="CBS" evidence="10">
    <location>
        <begin position="267"/>
        <end position="327"/>
    </location>
</feature>
<reference evidence="12" key="1">
    <citation type="submission" date="2015-08" db="EMBL/GenBank/DDBJ databases">
        <title>Fjat-14210 dsm16467.</title>
        <authorList>
            <person name="Liu B."/>
            <person name="Wang J."/>
            <person name="Zhu Y."/>
            <person name="Liu G."/>
            <person name="Chen Q."/>
            <person name="Chen Z."/>
            <person name="Lan J."/>
            <person name="Che J."/>
            <person name="Ge C."/>
            <person name="Shi H."/>
            <person name="Pan Z."/>
            <person name="Liu X."/>
        </authorList>
    </citation>
    <scope>NUCLEOTIDE SEQUENCE [LARGE SCALE GENOMIC DNA]</scope>
    <source>
        <strain evidence="12">DSM 16467</strain>
    </source>
</reference>
<evidence type="ECO:0000256" key="4">
    <source>
        <dbReference type="ARBA" id="ARBA00022737"/>
    </source>
</evidence>
<dbReference type="InterPro" id="IPR036318">
    <property type="entry name" value="FAD-bd_PCMH-like_sf"/>
</dbReference>
<keyword evidence="7 9" id="KW-0472">Membrane</keyword>
<evidence type="ECO:0000256" key="9">
    <source>
        <dbReference type="SAM" id="Phobius"/>
    </source>
</evidence>
<feature type="transmembrane region" description="Helical" evidence="9">
    <location>
        <begin position="6"/>
        <end position="29"/>
    </location>
</feature>
<evidence type="ECO:0000256" key="8">
    <source>
        <dbReference type="PROSITE-ProRule" id="PRU00703"/>
    </source>
</evidence>
<gene>
    <name evidence="11" type="ORF">AMD01_07150</name>
</gene>
<dbReference type="CDD" id="cd04590">
    <property type="entry name" value="CBS_pair_CorC_HlyC_assoc"/>
    <property type="match status" value="1"/>
</dbReference>
<evidence type="ECO:0000256" key="5">
    <source>
        <dbReference type="ARBA" id="ARBA00022989"/>
    </source>
</evidence>
<keyword evidence="5 9" id="KW-1133">Transmembrane helix</keyword>
<dbReference type="SMART" id="SM01091">
    <property type="entry name" value="CorC_HlyC"/>
    <property type="match status" value="1"/>
</dbReference>
<dbReference type="STRING" id="284581.AMD01_07150"/>
<comment type="similarity">
    <text evidence="2">Belongs to the UPF0053 family.</text>
</comment>
<feature type="transmembrane region" description="Helical" evidence="9">
    <location>
        <begin position="94"/>
        <end position="118"/>
    </location>
</feature>
<dbReference type="AlphaFoldDB" id="A0A0M0L8X9"/>
<dbReference type="SUPFAM" id="SSF54631">
    <property type="entry name" value="CBS-domain pair"/>
    <property type="match status" value="1"/>
</dbReference>
<evidence type="ECO:0000256" key="6">
    <source>
        <dbReference type="ARBA" id="ARBA00023122"/>
    </source>
</evidence>
<dbReference type="InterPro" id="IPR046342">
    <property type="entry name" value="CBS_dom_sf"/>
</dbReference>
<dbReference type="PANTHER" id="PTHR22777:SF17">
    <property type="entry name" value="UPF0053 PROTEIN SLL0260"/>
    <property type="match status" value="1"/>
</dbReference>
<dbReference type="InterPro" id="IPR044751">
    <property type="entry name" value="Ion_transp-like_CBS"/>
</dbReference>
<dbReference type="InterPro" id="IPR005170">
    <property type="entry name" value="Transptr-assoc_dom"/>
</dbReference>
<dbReference type="GO" id="GO:0005886">
    <property type="term" value="C:plasma membrane"/>
    <property type="evidence" value="ECO:0007669"/>
    <property type="project" value="TreeGrafter"/>
</dbReference>
<comment type="subcellular location">
    <subcellularLocation>
        <location evidence="1">Membrane</location>
        <topology evidence="1">Multi-pass membrane protein</topology>
    </subcellularLocation>
</comment>
<dbReference type="EMBL" id="LILC01000010">
    <property type="protein sequence ID" value="KOO47123.1"/>
    <property type="molecule type" value="Genomic_DNA"/>
</dbReference>
<sequence>MGDLPLSQMMVVLFMVGVAFGVSFVEAAMKKTSKARLKNFLDDQPFQKKQSVYILQHFDRVHASTVISKNVLTIIVISLSASIFIHFFGESIGVLVSVLCMMAFVLFFLEALPAIAVGKRAEKTVVTLSSIIISTNIVFFPVTYCFSILHRFFSKGVVLPSVTEQEIKVLVDISEEEGIIDNREKELVHRSLEFDEILVGEILTPRTDVIAVEISQPLEEIRDLFLEQRYSRIPVYQDHIDNIVGILSEREFLSELVKGNNVELSSLVRQPIYVVESMKISVLLPELQQNKVHLAVVVDEFGGTSGIVTLEDILEEIVGEIWDEHDETVKNVHRIDEHNYQFNAELSLDEFVKMLNITQPESSYHTLGGWVFEQFERIPLKGERFQYEDMVLTVDHVENRRIRKVLVEIMNPNF</sequence>
<comment type="caution">
    <text evidence="11">The sequence shown here is derived from an EMBL/GenBank/DDBJ whole genome shotgun (WGS) entry which is preliminary data.</text>
</comment>
<proteinExistence type="inferred from homology"/>
<evidence type="ECO:0000259" key="10">
    <source>
        <dbReference type="PROSITE" id="PS51371"/>
    </source>
</evidence>
<protein>
    <recommendedName>
        <fullName evidence="10">CBS domain-containing protein</fullName>
    </recommendedName>
</protein>
<evidence type="ECO:0000313" key="11">
    <source>
        <dbReference type="EMBL" id="KOO47123.1"/>
    </source>
</evidence>
<evidence type="ECO:0000256" key="3">
    <source>
        <dbReference type="ARBA" id="ARBA00022692"/>
    </source>
</evidence>
<evidence type="ECO:0000256" key="7">
    <source>
        <dbReference type="ARBA" id="ARBA00023136"/>
    </source>
</evidence>
<feature type="transmembrane region" description="Helical" evidence="9">
    <location>
        <begin position="70"/>
        <end position="88"/>
    </location>
</feature>
<dbReference type="Proteomes" id="UP000037558">
    <property type="component" value="Unassembled WGS sequence"/>
</dbReference>
<evidence type="ECO:0000256" key="2">
    <source>
        <dbReference type="ARBA" id="ARBA00006337"/>
    </source>
</evidence>
<dbReference type="PANTHER" id="PTHR22777">
    <property type="entry name" value="HEMOLYSIN-RELATED"/>
    <property type="match status" value="1"/>
</dbReference>
<dbReference type="Pfam" id="PF01595">
    <property type="entry name" value="CNNM"/>
    <property type="match status" value="1"/>
</dbReference>
<dbReference type="InterPro" id="IPR002550">
    <property type="entry name" value="CNNM"/>
</dbReference>
<dbReference type="PROSITE" id="PS51371">
    <property type="entry name" value="CBS"/>
    <property type="match status" value="2"/>
</dbReference>
<dbReference type="SUPFAM" id="SSF56176">
    <property type="entry name" value="FAD-binding/transporter-associated domain-like"/>
    <property type="match status" value="1"/>
</dbReference>
<dbReference type="PATRIC" id="fig|284581.3.peg.1311"/>
<keyword evidence="3 9" id="KW-0812">Transmembrane</keyword>
<dbReference type="GO" id="GO:0050660">
    <property type="term" value="F:flavin adenine dinucleotide binding"/>
    <property type="evidence" value="ECO:0007669"/>
    <property type="project" value="InterPro"/>
</dbReference>
<dbReference type="Gene3D" id="3.30.465.10">
    <property type="match status" value="1"/>
</dbReference>
<dbReference type="Pfam" id="PF03471">
    <property type="entry name" value="CorC_HlyC"/>
    <property type="match status" value="1"/>
</dbReference>
<dbReference type="Pfam" id="PF00571">
    <property type="entry name" value="CBS"/>
    <property type="match status" value="2"/>
</dbReference>
<dbReference type="SMART" id="SM00116">
    <property type="entry name" value="CBS"/>
    <property type="match status" value="2"/>
</dbReference>
<feature type="domain" description="CBS" evidence="10">
    <location>
        <begin position="203"/>
        <end position="262"/>
    </location>
</feature>
<dbReference type="RefSeq" id="WP_053400710.1">
    <property type="nucleotide sequence ID" value="NZ_JAMAUM010000007.1"/>
</dbReference>
<feature type="transmembrane region" description="Helical" evidence="9">
    <location>
        <begin position="125"/>
        <end position="144"/>
    </location>
</feature>
<keyword evidence="4" id="KW-0677">Repeat</keyword>
<keyword evidence="12" id="KW-1185">Reference proteome</keyword>
<evidence type="ECO:0000256" key="1">
    <source>
        <dbReference type="ARBA" id="ARBA00004141"/>
    </source>
</evidence>
<name>A0A0M0L8X9_9BACI</name>
<dbReference type="Gene3D" id="3.10.580.10">
    <property type="entry name" value="CBS-domain"/>
    <property type="match status" value="1"/>
</dbReference>
<organism evidence="11 12">
    <name type="scientific">Priestia koreensis</name>
    <dbReference type="NCBI Taxonomy" id="284581"/>
    <lineage>
        <taxon>Bacteria</taxon>
        <taxon>Bacillati</taxon>
        <taxon>Bacillota</taxon>
        <taxon>Bacilli</taxon>
        <taxon>Bacillales</taxon>
        <taxon>Bacillaceae</taxon>
        <taxon>Priestia</taxon>
    </lineage>
</organism>
<dbReference type="InterPro" id="IPR000644">
    <property type="entry name" value="CBS_dom"/>
</dbReference>
<dbReference type="FunFam" id="3.10.580.10:FF:000002">
    <property type="entry name" value="Magnesium/cobalt efflux protein CorC"/>
    <property type="match status" value="1"/>
</dbReference>
<dbReference type="InterPro" id="IPR016169">
    <property type="entry name" value="FAD-bd_PCMH_sub2"/>
</dbReference>
<accession>A0A0M0L8X9</accession>
<keyword evidence="6 8" id="KW-0129">CBS domain</keyword>
<evidence type="ECO:0000313" key="12">
    <source>
        <dbReference type="Proteomes" id="UP000037558"/>
    </source>
</evidence>